<proteinExistence type="predicted"/>
<evidence type="ECO:0000313" key="1">
    <source>
        <dbReference type="EMBL" id="SDY44678.1"/>
    </source>
</evidence>
<dbReference type="AlphaFoldDB" id="A0A1H3JZB1"/>
<protein>
    <submittedName>
        <fullName evidence="1">Uncharacterized protein</fullName>
    </submittedName>
</protein>
<organism evidence="1 2">
    <name type="scientific">Micromonospora pattaloongensis</name>
    <dbReference type="NCBI Taxonomy" id="405436"/>
    <lineage>
        <taxon>Bacteria</taxon>
        <taxon>Bacillati</taxon>
        <taxon>Actinomycetota</taxon>
        <taxon>Actinomycetes</taxon>
        <taxon>Micromonosporales</taxon>
        <taxon>Micromonosporaceae</taxon>
        <taxon>Micromonospora</taxon>
    </lineage>
</organism>
<gene>
    <name evidence="1" type="ORF">SAMN05444365_102288</name>
</gene>
<dbReference type="STRING" id="405436.SAMN05444365_102288"/>
<keyword evidence="2" id="KW-1185">Reference proteome</keyword>
<dbReference type="Proteomes" id="UP000242415">
    <property type="component" value="Unassembled WGS sequence"/>
</dbReference>
<dbReference type="EMBL" id="FNPH01000002">
    <property type="protein sequence ID" value="SDY44678.1"/>
    <property type="molecule type" value="Genomic_DNA"/>
</dbReference>
<sequence>MRRDPLLGLQALTAMATGWPTYCARCRRWATALIEAGYPGTGHYRAETACARHEAAAHRWASRIGPTRCTPTGTTQPVLFEIPEVTR</sequence>
<name>A0A1H3JZB1_9ACTN</name>
<reference evidence="2" key="1">
    <citation type="submission" date="2016-10" db="EMBL/GenBank/DDBJ databases">
        <authorList>
            <person name="Varghese N."/>
            <person name="Submissions S."/>
        </authorList>
    </citation>
    <scope>NUCLEOTIDE SEQUENCE [LARGE SCALE GENOMIC DNA]</scope>
    <source>
        <strain evidence="2">DSM 45245</strain>
    </source>
</reference>
<accession>A0A1H3JZB1</accession>
<evidence type="ECO:0000313" key="2">
    <source>
        <dbReference type="Proteomes" id="UP000242415"/>
    </source>
</evidence>